<comment type="similarity">
    <text evidence="1">Belongs to the CDC6/cdc18 family.</text>
</comment>
<dbReference type="InterPro" id="IPR027417">
    <property type="entry name" value="P-loop_NTPase"/>
</dbReference>
<keyword evidence="7" id="KW-1185">Reference proteome</keyword>
<dbReference type="Pfam" id="PF13401">
    <property type="entry name" value="AAA_22"/>
    <property type="match status" value="1"/>
</dbReference>
<dbReference type="GO" id="GO:0005524">
    <property type="term" value="F:ATP binding"/>
    <property type="evidence" value="ECO:0007669"/>
    <property type="project" value="UniProtKB-KW"/>
</dbReference>
<dbReference type="Pfam" id="PF09079">
    <property type="entry name" value="WHD_Cdc6"/>
    <property type="match status" value="1"/>
</dbReference>
<dbReference type="GO" id="GO:0006260">
    <property type="term" value="P:DNA replication"/>
    <property type="evidence" value="ECO:0007669"/>
    <property type="project" value="UniProtKB-KW"/>
</dbReference>
<reference evidence="6 7" key="1">
    <citation type="journal article" date="2019" name="Int. J. Syst. Evol. Microbiol.">
        <title>The Global Catalogue of Microorganisms (GCM) 10K type strain sequencing project: providing services to taxonomists for standard genome sequencing and annotation.</title>
        <authorList>
            <consortium name="The Broad Institute Genomics Platform"/>
            <consortium name="The Broad Institute Genome Sequencing Center for Infectious Disease"/>
            <person name="Wu L."/>
            <person name="Ma J."/>
        </authorList>
    </citation>
    <scope>NUCLEOTIDE SEQUENCE [LARGE SCALE GENOMIC DNA]</scope>
    <source>
        <strain evidence="6 7">CGMCC 1.16026</strain>
    </source>
</reference>
<dbReference type="SUPFAM" id="SSF52540">
    <property type="entry name" value="P-loop containing nucleoside triphosphate hydrolases"/>
    <property type="match status" value="1"/>
</dbReference>
<evidence type="ECO:0000256" key="2">
    <source>
        <dbReference type="ARBA" id="ARBA00022705"/>
    </source>
</evidence>
<dbReference type="SMART" id="SM01074">
    <property type="entry name" value="Cdc6_C"/>
    <property type="match status" value="1"/>
</dbReference>
<feature type="domain" description="Cdc6 C-terminal" evidence="5">
    <location>
        <begin position="271"/>
        <end position="347"/>
    </location>
</feature>
<dbReference type="InterPro" id="IPR050311">
    <property type="entry name" value="ORC1/CDC6"/>
</dbReference>
<evidence type="ECO:0000256" key="4">
    <source>
        <dbReference type="ARBA" id="ARBA00022840"/>
    </source>
</evidence>
<dbReference type="Gene3D" id="3.40.50.300">
    <property type="entry name" value="P-loop containing nucleotide triphosphate hydrolases"/>
    <property type="match status" value="1"/>
</dbReference>
<keyword evidence="3" id="KW-0547">Nucleotide-binding</keyword>
<dbReference type="InterPro" id="IPR036390">
    <property type="entry name" value="WH_DNA-bd_sf"/>
</dbReference>
<dbReference type="PANTHER" id="PTHR10763">
    <property type="entry name" value="CELL DIVISION CONTROL PROTEIN 6-RELATED"/>
    <property type="match status" value="1"/>
</dbReference>
<keyword evidence="2" id="KW-0235">DNA replication</keyword>
<organism evidence="6 7">
    <name type="scientific">Halorubrum glutamatedens</name>
    <dbReference type="NCBI Taxonomy" id="2707018"/>
    <lineage>
        <taxon>Archaea</taxon>
        <taxon>Methanobacteriati</taxon>
        <taxon>Methanobacteriota</taxon>
        <taxon>Stenosarchaea group</taxon>
        <taxon>Halobacteria</taxon>
        <taxon>Halobacteriales</taxon>
        <taxon>Haloferacaceae</taxon>
        <taxon>Halorubrum</taxon>
    </lineage>
</organism>
<dbReference type="AlphaFoldDB" id="A0ABD5QN82"/>
<dbReference type="CDD" id="cd08768">
    <property type="entry name" value="Cdc6_C"/>
    <property type="match status" value="1"/>
</dbReference>
<evidence type="ECO:0000313" key="6">
    <source>
        <dbReference type="EMBL" id="MFC5133729.1"/>
    </source>
</evidence>
<evidence type="ECO:0000313" key="7">
    <source>
        <dbReference type="Proteomes" id="UP001596145"/>
    </source>
</evidence>
<proteinExistence type="inferred from homology"/>
<comment type="caution">
    <text evidence="6">The sequence shown here is derived from an EMBL/GenBank/DDBJ whole genome shotgun (WGS) entry which is preliminary data.</text>
</comment>
<evidence type="ECO:0000259" key="5">
    <source>
        <dbReference type="SMART" id="SM01074"/>
    </source>
</evidence>
<dbReference type="Gene3D" id="1.10.8.60">
    <property type="match status" value="1"/>
</dbReference>
<dbReference type="RefSeq" id="WP_122106818.1">
    <property type="nucleotide sequence ID" value="NZ_JBHSKV010000003.1"/>
</dbReference>
<dbReference type="Gene3D" id="1.10.10.10">
    <property type="entry name" value="Winged helix-like DNA-binding domain superfamily/Winged helix DNA-binding domain"/>
    <property type="match status" value="1"/>
</dbReference>
<dbReference type="PANTHER" id="PTHR10763:SF26">
    <property type="entry name" value="CELL DIVISION CONTROL PROTEIN 6 HOMOLOG"/>
    <property type="match status" value="1"/>
</dbReference>
<dbReference type="SUPFAM" id="SSF46785">
    <property type="entry name" value="Winged helix' DNA-binding domain"/>
    <property type="match status" value="1"/>
</dbReference>
<name>A0ABD5QN82_9EURY</name>
<protein>
    <submittedName>
        <fullName evidence="6">Cdc6/Cdc18 family protein</fullName>
    </submittedName>
</protein>
<dbReference type="InterPro" id="IPR036388">
    <property type="entry name" value="WH-like_DNA-bd_sf"/>
</dbReference>
<dbReference type="Proteomes" id="UP001596145">
    <property type="component" value="Unassembled WGS sequence"/>
</dbReference>
<evidence type="ECO:0000256" key="1">
    <source>
        <dbReference type="ARBA" id="ARBA00006184"/>
    </source>
</evidence>
<accession>A0ABD5QN82</accession>
<dbReference type="InterPro" id="IPR015163">
    <property type="entry name" value="Cdc6_C"/>
</dbReference>
<dbReference type="CDD" id="cd00009">
    <property type="entry name" value="AAA"/>
    <property type="match status" value="1"/>
</dbReference>
<dbReference type="EMBL" id="JBHSKV010000003">
    <property type="protein sequence ID" value="MFC5133729.1"/>
    <property type="molecule type" value="Genomic_DNA"/>
</dbReference>
<gene>
    <name evidence="6" type="ORF">ACFPJA_03165</name>
</gene>
<keyword evidence="4" id="KW-0067">ATP-binding</keyword>
<sequence length="349" mass="39786">MNQESQPSDDTVEATKLTKELINRQQERTALREALTSPGPGNVHIYGPRGSGKTRVTRTVLDDLPNEIQTVYLTGMEHDTQYKVLERLAAELTGEELGSGYHTSDLQHHIEDHLYDTTAVVVLDEVDFLLENDGNDLLYYLSRLDADAQLTTVCISANHDDLAEVIDDRTYSSFHPQRIAFDPYSVDQTRRILAEHDIESLDPLSVSPQAFGYIASQTQNLRRGLHWLQYAADTVEDTLTQDEVKEIEHPARQLYWDVLLKDFSIHHHYLLEAIDQLSAETVGSVYTGDIYDRYEELCEISGKDPLSQRRLSDYLRHLELLQIIQADYHRGGKEGKTREITLTTEAQES</sequence>
<dbReference type="InterPro" id="IPR049945">
    <property type="entry name" value="AAA_22"/>
</dbReference>
<evidence type="ECO:0000256" key="3">
    <source>
        <dbReference type="ARBA" id="ARBA00022741"/>
    </source>
</evidence>